<dbReference type="InterPro" id="IPR005760">
    <property type="entry name" value="A/G_AdeGlyc_MutY"/>
</dbReference>
<dbReference type="Gene3D" id="1.10.1670.10">
    <property type="entry name" value="Helix-hairpin-Helix base-excision DNA repair enzymes (C-terminal)"/>
    <property type="match status" value="1"/>
</dbReference>
<dbReference type="GO" id="GO:0000701">
    <property type="term" value="F:purine-specific mismatch base pair DNA N-glycosylase activity"/>
    <property type="evidence" value="ECO:0007669"/>
    <property type="project" value="UniProtKB-EC"/>
</dbReference>
<dbReference type="Gene3D" id="1.10.340.30">
    <property type="entry name" value="Hypothetical protein, domain 2"/>
    <property type="match status" value="1"/>
</dbReference>
<evidence type="ECO:0000256" key="7">
    <source>
        <dbReference type="ARBA" id="ARBA00022723"/>
    </source>
</evidence>
<evidence type="ECO:0000256" key="6">
    <source>
        <dbReference type="ARBA" id="ARBA00022485"/>
    </source>
</evidence>
<dbReference type="GO" id="GO:0046872">
    <property type="term" value="F:metal ion binding"/>
    <property type="evidence" value="ECO:0007669"/>
    <property type="project" value="UniProtKB-UniRule"/>
</dbReference>
<comment type="similarity">
    <text evidence="3 14">Belongs to the Nth/MutY family.</text>
</comment>
<evidence type="ECO:0000256" key="1">
    <source>
        <dbReference type="ARBA" id="ARBA00000843"/>
    </source>
</evidence>
<evidence type="ECO:0000256" key="14">
    <source>
        <dbReference type="RuleBase" id="RU365096"/>
    </source>
</evidence>
<dbReference type="Proteomes" id="UP000006334">
    <property type="component" value="Unassembled WGS sequence"/>
</dbReference>
<dbReference type="SMART" id="SM00525">
    <property type="entry name" value="FES"/>
    <property type="match status" value="1"/>
</dbReference>
<dbReference type="CDD" id="cd03431">
    <property type="entry name" value="NUDIX_DNA_Glycosylase_C-MutY"/>
    <property type="match status" value="1"/>
</dbReference>
<evidence type="ECO:0000256" key="4">
    <source>
        <dbReference type="ARBA" id="ARBA00012045"/>
    </source>
</evidence>
<dbReference type="SUPFAM" id="SSF55811">
    <property type="entry name" value="Nudix"/>
    <property type="match status" value="1"/>
</dbReference>
<keyword evidence="8 14" id="KW-0227">DNA damage</keyword>
<evidence type="ECO:0000256" key="8">
    <source>
        <dbReference type="ARBA" id="ARBA00022763"/>
    </source>
</evidence>
<keyword evidence="10 14" id="KW-0408">Iron</keyword>
<dbReference type="GO" id="GO:0032357">
    <property type="term" value="F:oxidized purine DNA binding"/>
    <property type="evidence" value="ECO:0007669"/>
    <property type="project" value="TreeGrafter"/>
</dbReference>
<dbReference type="PANTHER" id="PTHR42944">
    <property type="entry name" value="ADENINE DNA GLYCOSYLASE"/>
    <property type="match status" value="1"/>
</dbReference>
<evidence type="ECO:0000256" key="2">
    <source>
        <dbReference type="ARBA" id="ARBA00002933"/>
    </source>
</evidence>
<evidence type="ECO:0000313" key="17">
    <source>
        <dbReference type="Proteomes" id="UP000006334"/>
    </source>
</evidence>
<evidence type="ECO:0000256" key="5">
    <source>
        <dbReference type="ARBA" id="ARBA00022023"/>
    </source>
</evidence>
<comment type="caution">
    <text evidence="16">The sequence shown here is derived from an EMBL/GenBank/DDBJ whole genome shotgun (WGS) entry which is preliminary data.</text>
</comment>
<gene>
    <name evidence="16" type="primary">mutY</name>
    <name evidence="16" type="ORF">GLIP_1114</name>
</gene>
<keyword evidence="12" id="KW-0234">DNA repair</keyword>
<comment type="cofactor">
    <cofactor evidence="14">
        <name>[4Fe-4S] cluster</name>
        <dbReference type="ChEBI" id="CHEBI:49883"/>
    </cofactor>
    <text evidence="14">Binds 1 [4Fe-4S] cluster.</text>
</comment>
<proteinExistence type="inferred from homology"/>
<evidence type="ECO:0000256" key="3">
    <source>
        <dbReference type="ARBA" id="ARBA00008343"/>
    </source>
</evidence>
<dbReference type="InterPro" id="IPR003651">
    <property type="entry name" value="Endonuclease3_FeS-loop_motif"/>
</dbReference>
<dbReference type="SUPFAM" id="SSF48150">
    <property type="entry name" value="DNA-glycosylase"/>
    <property type="match status" value="1"/>
</dbReference>
<dbReference type="Pfam" id="PF00730">
    <property type="entry name" value="HhH-GPD"/>
    <property type="match status" value="1"/>
</dbReference>
<dbReference type="NCBIfam" id="TIGR01084">
    <property type="entry name" value="mutY"/>
    <property type="match status" value="1"/>
</dbReference>
<dbReference type="STRING" id="1127673.GLIP_1114"/>
<dbReference type="InterPro" id="IPR044298">
    <property type="entry name" value="MIG/MutY"/>
</dbReference>
<dbReference type="FunFam" id="1.10.340.30:FF:000002">
    <property type="entry name" value="Adenine DNA glycosylase"/>
    <property type="match status" value="1"/>
</dbReference>
<dbReference type="GO" id="GO:0051539">
    <property type="term" value="F:4 iron, 4 sulfur cluster binding"/>
    <property type="evidence" value="ECO:0007669"/>
    <property type="project" value="UniProtKB-UniRule"/>
</dbReference>
<evidence type="ECO:0000256" key="9">
    <source>
        <dbReference type="ARBA" id="ARBA00022801"/>
    </source>
</evidence>
<name>K6YR19_9ALTE</name>
<dbReference type="EMBL" id="BAEN01000022">
    <property type="protein sequence ID" value="GAC13755.1"/>
    <property type="molecule type" value="Genomic_DNA"/>
</dbReference>
<keyword evidence="7" id="KW-0479">Metal-binding</keyword>
<evidence type="ECO:0000256" key="11">
    <source>
        <dbReference type="ARBA" id="ARBA00023014"/>
    </source>
</evidence>
<dbReference type="SMART" id="SM00478">
    <property type="entry name" value="ENDO3c"/>
    <property type="match status" value="1"/>
</dbReference>
<dbReference type="AlphaFoldDB" id="K6YR19"/>
<sequence length="353" mass="39922">MHNPNPESTFSHKLLNWYHQHGRKDLPWQQDKTPYRVWVSEIMLQQTQVKTVIPFYQRFMQRFPNVTALADAPIDDVLHLWTGLGYYARARNLHKAAITIRDQFAGVFPDELESVMSLSGIGRSTAGAVLSIANGKHISILDGNVKRVLTRYFAVHGWPGTKSVEQQLWEYADQLTPAKDTGLYTQAIMDLGATLCTRSKPNCDACPLQTTCLAYAQGKQAELPTKKPKKAIPVRNTVMLLPMWQQQVLIYKRPDSGIWGGLFGLYEVDNVEEAKLKAASLNLGELYIEPLTEFRHTFSHFHLDIQPLLMHLKTPPVSGVQEQESLWYDLKSPANVGLAAPTIKLFSTLRKNL</sequence>
<dbReference type="InterPro" id="IPR003265">
    <property type="entry name" value="HhH-GPD_domain"/>
</dbReference>
<keyword evidence="13 14" id="KW-0326">Glycosidase</keyword>
<evidence type="ECO:0000313" key="16">
    <source>
        <dbReference type="EMBL" id="GAC13755.1"/>
    </source>
</evidence>
<dbReference type="Gene3D" id="3.90.79.10">
    <property type="entry name" value="Nucleoside Triphosphate Pyrophosphohydrolase"/>
    <property type="match status" value="1"/>
</dbReference>
<evidence type="ECO:0000256" key="10">
    <source>
        <dbReference type="ARBA" id="ARBA00023004"/>
    </source>
</evidence>
<keyword evidence="9 16" id="KW-0378">Hydrolase</keyword>
<dbReference type="CDD" id="cd00056">
    <property type="entry name" value="ENDO3c"/>
    <property type="match status" value="1"/>
</dbReference>
<dbReference type="PROSITE" id="PS01155">
    <property type="entry name" value="ENDONUCLEASE_III_2"/>
    <property type="match status" value="1"/>
</dbReference>
<dbReference type="NCBIfam" id="NF008132">
    <property type="entry name" value="PRK10880.1"/>
    <property type="match status" value="1"/>
</dbReference>
<accession>K6YR19</accession>
<organism evidence="16 17">
    <name type="scientific">Aliiglaciecola lipolytica E3</name>
    <dbReference type="NCBI Taxonomy" id="1127673"/>
    <lineage>
        <taxon>Bacteria</taxon>
        <taxon>Pseudomonadati</taxon>
        <taxon>Pseudomonadota</taxon>
        <taxon>Gammaproteobacteria</taxon>
        <taxon>Alteromonadales</taxon>
        <taxon>Alteromonadaceae</taxon>
        <taxon>Aliiglaciecola</taxon>
    </lineage>
</organism>
<dbReference type="InterPro" id="IPR023170">
    <property type="entry name" value="HhH_base_excis_C"/>
</dbReference>
<keyword evidence="17" id="KW-1185">Reference proteome</keyword>
<dbReference type="InterPro" id="IPR011257">
    <property type="entry name" value="DNA_glycosylase"/>
</dbReference>
<dbReference type="InterPro" id="IPR004036">
    <property type="entry name" value="Endonuclease-III-like_CS2"/>
</dbReference>
<evidence type="ECO:0000256" key="12">
    <source>
        <dbReference type="ARBA" id="ARBA00023204"/>
    </source>
</evidence>
<dbReference type="eggNOG" id="COG1194">
    <property type="taxonomic scope" value="Bacteria"/>
</dbReference>
<dbReference type="Pfam" id="PF14815">
    <property type="entry name" value="NUDIX_4"/>
    <property type="match status" value="1"/>
</dbReference>
<dbReference type="InterPro" id="IPR015797">
    <property type="entry name" value="NUDIX_hydrolase-like_dom_sf"/>
</dbReference>
<dbReference type="GO" id="GO:0035485">
    <property type="term" value="F:adenine/guanine mispair binding"/>
    <property type="evidence" value="ECO:0007669"/>
    <property type="project" value="TreeGrafter"/>
</dbReference>
<evidence type="ECO:0000259" key="15">
    <source>
        <dbReference type="SMART" id="SM00478"/>
    </source>
</evidence>
<dbReference type="RefSeq" id="WP_008843572.1">
    <property type="nucleotide sequence ID" value="NZ_BAEN01000022.1"/>
</dbReference>
<dbReference type="GO" id="GO:0006298">
    <property type="term" value="P:mismatch repair"/>
    <property type="evidence" value="ECO:0007669"/>
    <property type="project" value="TreeGrafter"/>
</dbReference>
<comment type="function">
    <text evidence="2">Adenine glycosylase active on G-A mispairs. MutY also corrects error-prone DNA synthesis past GO lesions which are due to the oxidatively damaged form of guanine: 7,8-dihydro-8-oxoguanine (8-oxo-dGTP).</text>
</comment>
<dbReference type="GO" id="GO:0006284">
    <property type="term" value="P:base-excision repair"/>
    <property type="evidence" value="ECO:0007669"/>
    <property type="project" value="UniProtKB-UniRule"/>
</dbReference>
<keyword evidence="6" id="KW-0004">4Fe-4S</keyword>
<dbReference type="PANTHER" id="PTHR42944:SF1">
    <property type="entry name" value="ADENINE DNA GLYCOSYLASE"/>
    <property type="match status" value="1"/>
</dbReference>
<comment type="catalytic activity">
    <reaction evidence="1 14">
        <text>Hydrolyzes free adenine bases from 7,8-dihydro-8-oxoguanine:adenine mismatched double-stranded DNA, leaving an apurinic site.</text>
        <dbReference type="EC" id="3.2.2.31"/>
    </reaction>
</comment>
<dbReference type="OrthoDB" id="9802365at2"/>
<reference evidence="16 17" key="1">
    <citation type="journal article" date="2017" name="Antonie Van Leeuwenhoek">
        <title>Rhizobium rhizosphaerae sp. nov., a novel species isolated from rice rhizosphere.</title>
        <authorList>
            <person name="Zhao J.J."/>
            <person name="Zhang J."/>
            <person name="Zhang R.J."/>
            <person name="Zhang C.W."/>
            <person name="Yin H.Q."/>
            <person name="Zhang X.X."/>
        </authorList>
    </citation>
    <scope>NUCLEOTIDE SEQUENCE [LARGE SCALE GENOMIC DNA]</scope>
    <source>
        <strain evidence="16 17">E3</strain>
    </source>
</reference>
<dbReference type="EC" id="3.2.2.31" evidence="4 14"/>
<dbReference type="InterPro" id="IPR029119">
    <property type="entry name" value="MutY_C"/>
</dbReference>
<protein>
    <recommendedName>
        <fullName evidence="5 14">Adenine DNA glycosylase</fullName>
        <ecNumber evidence="4 14">3.2.2.31</ecNumber>
    </recommendedName>
</protein>
<keyword evidence="11" id="KW-0411">Iron-sulfur</keyword>
<feature type="domain" description="HhH-GPD" evidence="15">
    <location>
        <begin position="43"/>
        <end position="194"/>
    </location>
</feature>
<dbReference type="GO" id="GO:0034039">
    <property type="term" value="F:8-oxo-7,8-dihydroguanine DNA N-glycosylase activity"/>
    <property type="evidence" value="ECO:0007669"/>
    <property type="project" value="TreeGrafter"/>
</dbReference>
<evidence type="ECO:0000256" key="13">
    <source>
        <dbReference type="ARBA" id="ARBA00023295"/>
    </source>
</evidence>